<dbReference type="EMBL" id="WSES01000009">
    <property type="protein sequence ID" value="MVW63800.1"/>
    <property type="molecule type" value="Genomic_DNA"/>
</dbReference>
<comment type="caution">
    <text evidence="2">The sequence shown here is derived from an EMBL/GenBank/DDBJ whole genome shotgun (WGS) entry which is preliminary data.</text>
</comment>
<evidence type="ECO:0000256" key="1">
    <source>
        <dbReference type="SAM" id="Phobius"/>
    </source>
</evidence>
<keyword evidence="3" id="KW-1185">Reference proteome</keyword>
<evidence type="ECO:0000313" key="3">
    <source>
        <dbReference type="Proteomes" id="UP000443353"/>
    </source>
</evidence>
<protein>
    <submittedName>
        <fullName evidence="2">Uncharacterized protein</fullName>
    </submittedName>
</protein>
<evidence type="ECO:0000313" key="2">
    <source>
        <dbReference type="EMBL" id="MVW63800.1"/>
    </source>
</evidence>
<dbReference type="PROSITE" id="PS51257">
    <property type="entry name" value="PROKAR_LIPOPROTEIN"/>
    <property type="match status" value="1"/>
</dbReference>
<sequence length="300" mass="33178">MTRTIEILKRFLGYFVFSSVSIGLTGCAMYSGTPFASPVSSTTIGLYTKLAEKNEPSLSGDIDAFKKDGHFHTVAYIAAIAGLENRAIELACYSQAPDEIKRYNAVPVAVWGVISWDYRRRIMDTLHSLHGGDYAAVARRRSILHQLVKVSSASRTRDWETGFLIHALGDSFAHVHGDLEKPEAFGSLVGHGFEFFNDPDEIFGGAEPNKNYHKYVAYTSSLFEALSTSSNAIGRTALASFQNDIAQKAQSAREPLDVISTLHAYGGTFKEQDCERLYNEIDDTKVRAFLEDLERKLATG</sequence>
<dbReference type="Proteomes" id="UP000443353">
    <property type="component" value="Unassembled WGS sequence"/>
</dbReference>
<proteinExistence type="predicted"/>
<dbReference type="AlphaFoldDB" id="A0A7X3KAW0"/>
<dbReference type="RefSeq" id="WP_160410503.1">
    <property type="nucleotide sequence ID" value="NZ_WSES01000009.1"/>
</dbReference>
<keyword evidence="1" id="KW-0472">Membrane</keyword>
<organism evidence="2 3">
    <name type="scientific">Massilia cellulosiltytica</name>
    <dbReference type="NCBI Taxonomy" id="2683234"/>
    <lineage>
        <taxon>Bacteria</taxon>
        <taxon>Pseudomonadati</taxon>
        <taxon>Pseudomonadota</taxon>
        <taxon>Betaproteobacteria</taxon>
        <taxon>Burkholderiales</taxon>
        <taxon>Oxalobacteraceae</taxon>
        <taxon>Telluria group</taxon>
        <taxon>Massilia</taxon>
    </lineage>
</organism>
<name>A0A7X3KAW0_9BURK</name>
<gene>
    <name evidence="2" type="ORF">GPY61_28115</name>
</gene>
<feature type="transmembrane region" description="Helical" evidence="1">
    <location>
        <begin position="12"/>
        <end position="32"/>
    </location>
</feature>
<keyword evidence="1" id="KW-1133">Transmembrane helix</keyword>
<keyword evidence="1" id="KW-0812">Transmembrane</keyword>
<reference evidence="2 3" key="1">
    <citation type="submission" date="2019-12" db="EMBL/GenBank/DDBJ databases">
        <authorList>
            <person name="Li C."/>
            <person name="Zhao J."/>
        </authorList>
    </citation>
    <scope>NUCLEOTIDE SEQUENCE [LARGE SCALE GENOMIC DNA]</scope>
    <source>
        <strain evidence="2 3">NEAU-DD11</strain>
    </source>
</reference>
<accession>A0A7X3KAW0</accession>